<evidence type="ECO:0000256" key="4">
    <source>
        <dbReference type="ARBA" id="ARBA00022801"/>
    </source>
</evidence>
<evidence type="ECO:0000313" key="8">
    <source>
        <dbReference type="EMBL" id="TQV84637.1"/>
    </source>
</evidence>
<evidence type="ECO:0000256" key="1">
    <source>
        <dbReference type="ARBA" id="ARBA00001947"/>
    </source>
</evidence>
<dbReference type="InterPro" id="IPR001915">
    <property type="entry name" value="Peptidase_M48"/>
</dbReference>
<dbReference type="GO" id="GO:0046872">
    <property type="term" value="F:metal ion binding"/>
    <property type="evidence" value="ECO:0007669"/>
    <property type="project" value="UniProtKB-KW"/>
</dbReference>
<dbReference type="GO" id="GO:0004222">
    <property type="term" value="F:metalloendopeptidase activity"/>
    <property type="evidence" value="ECO:0007669"/>
    <property type="project" value="InterPro"/>
</dbReference>
<keyword evidence="4" id="KW-0378">Hydrolase</keyword>
<reference evidence="8 9" key="1">
    <citation type="submission" date="2019-06" db="EMBL/GenBank/DDBJ databases">
        <title>Whole genome sequence for Cellvibrionaceae sp. R142.</title>
        <authorList>
            <person name="Wang G."/>
        </authorList>
    </citation>
    <scope>NUCLEOTIDE SEQUENCE [LARGE SCALE GENOMIC DNA]</scope>
    <source>
        <strain evidence="8 9">R142</strain>
    </source>
</reference>
<gene>
    <name evidence="8" type="ORF">FKG94_03705</name>
</gene>
<keyword evidence="2 8" id="KW-0645">Protease</keyword>
<feature type="domain" description="Peptidase M48" evidence="7">
    <location>
        <begin position="29"/>
        <end position="215"/>
    </location>
</feature>
<keyword evidence="9" id="KW-1185">Reference proteome</keyword>
<comment type="caution">
    <text evidence="8">The sequence shown here is derived from an EMBL/GenBank/DDBJ whole genome shotgun (WGS) entry which is preliminary data.</text>
</comment>
<protein>
    <submittedName>
        <fullName evidence="8">M48 family metalloprotease</fullName>
    </submittedName>
</protein>
<evidence type="ECO:0000313" key="9">
    <source>
        <dbReference type="Proteomes" id="UP000319732"/>
    </source>
</evidence>
<dbReference type="AlphaFoldDB" id="A0A545U5A0"/>
<dbReference type="PANTHER" id="PTHR22726">
    <property type="entry name" value="METALLOENDOPEPTIDASE OMA1"/>
    <property type="match status" value="1"/>
</dbReference>
<keyword evidence="3" id="KW-0479">Metal-binding</keyword>
<evidence type="ECO:0000256" key="6">
    <source>
        <dbReference type="ARBA" id="ARBA00023049"/>
    </source>
</evidence>
<organism evidence="8 9">
    <name type="scientific">Exilibacterium tricleocarpae</name>
    <dbReference type="NCBI Taxonomy" id="2591008"/>
    <lineage>
        <taxon>Bacteria</taxon>
        <taxon>Pseudomonadati</taxon>
        <taxon>Pseudomonadota</taxon>
        <taxon>Gammaproteobacteria</taxon>
        <taxon>Cellvibrionales</taxon>
        <taxon>Cellvibrionaceae</taxon>
        <taxon>Exilibacterium</taxon>
    </lineage>
</organism>
<dbReference type="InterPro" id="IPR051156">
    <property type="entry name" value="Mito/Outer_Membr_Metalloprot"/>
</dbReference>
<accession>A0A545U5A0</accession>
<dbReference type="GO" id="GO:0016020">
    <property type="term" value="C:membrane"/>
    <property type="evidence" value="ECO:0007669"/>
    <property type="project" value="TreeGrafter"/>
</dbReference>
<dbReference type="CDD" id="cd07333">
    <property type="entry name" value="M48C_bepA_like"/>
    <property type="match status" value="1"/>
</dbReference>
<dbReference type="PANTHER" id="PTHR22726:SF24">
    <property type="entry name" value="M48 FAMILY METALLOPEPTIDASE"/>
    <property type="match status" value="1"/>
</dbReference>
<evidence type="ECO:0000256" key="5">
    <source>
        <dbReference type="ARBA" id="ARBA00022833"/>
    </source>
</evidence>
<proteinExistence type="predicted"/>
<dbReference type="Proteomes" id="UP000319732">
    <property type="component" value="Unassembled WGS sequence"/>
</dbReference>
<evidence type="ECO:0000256" key="3">
    <source>
        <dbReference type="ARBA" id="ARBA00022723"/>
    </source>
</evidence>
<sequence length="454" mass="50270">MSEAQEIKIGKEMHEKILETTPIYQDEALQAYVDSIGQKVAANSDRPDLKYYFTIIDEPNINAFALPGGYIYINRGLMGYLNSEAQLAAVLAHEVGHVTARHTVRQKTAAAGAGVLSVLSVLATGSTVVGDVTNLWSSAAVVGYGREMELEADGFGAQYLYNSGYDPNAMAEVIGVLKDQEKYARRKAREEGREIRTYHGVFSTHPRNDKRLKEVIAKAGTLPESEQAVTNEDVFREKINGLVYGINVQPVAGKPGDSNRYTHNKLGFTLVFPEAWKVENTRTAIIGAPEDKSAELRLGVGRVQAQTRPDQYIRDTMGIPLLTQSEPFAQAGLIGHMGIRPADSKHPHPSRIAVLLQGSRAYTFEGLVTEPQEDVNYDTLFVDAIRTFRPARSVRNRPTKVRKIEYVRANQSTTYAALAKYIGMGNQGEQQLRLLNGHYPRGEPKPGDWIKIVR</sequence>
<name>A0A545U5A0_9GAMM</name>
<dbReference type="RefSeq" id="WP_142902843.1">
    <property type="nucleotide sequence ID" value="NZ_ML660088.1"/>
</dbReference>
<dbReference type="EMBL" id="VHSG01000005">
    <property type="protein sequence ID" value="TQV84637.1"/>
    <property type="molecule type" value="Genomic_DNA"/>
</dbReference>
<dbReference type="Gene3D" id="3.30.2010.10">
    <property type="entry name" value="Metalloproteases ('zincins'), catalytic domain"/>
    <property type="match status" value="1"/>
</dbReference>
<comment type="cofactor">
    <cofactor evidence="1">
        <name>Zn(2+)</name>
        <dbReference type="ChEBI" id="CHEBI:29105"/>
    </cofactor>
</comment>
<evidence type="ECO:0000259" key="7">
    <source>
        <dbReference type="Pfam" id="PF01435"/>
    </source>
</evidence>
<keyword evidence="6 8" id="KW-0482">Metalloprotease</keyword>
<keyword evidence="5" id="KW-0862">Zinc</keyword>
<dbReference type="Pfam" id="PF01435">
    <property type="entry name" value="Peptidase_M48"/>
    <property type="match status" value="1"/>
</dbReference>
<dbReference type="OrthoDB" id="9810445at2"/>
<dbReference type="GO" id="GO:0051603">
    <property type="term" value="P:proteolysis involved in protein catabolic process"/>
    <property type="evidence" value="ECO:0007669"/>
    <property type="project" value="TreeGrafter"/>
</dbReference>
<evidence type="ECO:0000256" key="2">
    <source>
        <dbReference type="ARBA" id="ARBA00022670"/>
    </source>
</evidence>